<proteinExistence type="predicted"/>
<sequence length="141" mass="16849">MEEKYCERCGLYLGVVRPTKRYCKECAILVQKEKQTERRAPYGIVPCEWCKRPMRKLYKYQKYHKKCANAVKRKKTADWWKEHPDYIRTSSDEFRQEGNTTKEKPKYSLKQVNDKAKELGMSYGHYSDLLSQGKVDPPDER</sequence>
<evidence type="ECO:0000313" key="2">
    <source>
        <dbReference type="EMBL" id="DAG06143.1"/>
    </source>
</evidence>
<reference evidence="2" key="1">
    <citation type="journal article" date="2021" name="Proc. Natl. Acad. Sci. U.S.A.">
        <title>A Catalog of Tens of Thousands of Viruses from Human Metagenomes Reveals Hidden Associations with Chronic Diseases.</title>
        <authorList>
            <person name="Tisza M.J."/>
            <person name="Buck C.B."/>
        </authorList>
    </citation>
    <scope>NUCLEOTIDE SEQUENCE</scope>
    <source>
        <strain evidence="2">CtNxi14</strain>
    </source>
</reference>
<accession>A0A8S5VHS5</accession>
<evidence type="ECO:0000256" key="1">
    <source>
        <dbReference type="SAM" id="MobiDB-lite"/>
    </source>
</evidence>
<protein>
    <submittedName>
        <fullName evidence="2">DnaK suppressor protein</fullName>
    </submittedName>
</protein>
<organism evidence="2">
    <name type="scientific">Siphoviridae sp. ctNxi14</name>
    <dbReference type="NCBI Taxonomy" id="2825475"/>
    <lineage>
        <taxon>Viruses</taxon>
        <taxon>Duplodnaviria</taxon>
        <taxon>Heunggongvirae</taxon>
        <taxon>Uroviricota</taxon>
        <taxon>Caudoviricetes</taxon>
    </lineage>
</organism>
<dbReference type="EMBL" id="BK016266">
    <property type="protein sequence ID" value="DAG06143.1"/>
    <property type="molecule type" value="Genomic_DNA"/>
</dbReference>
<name>A0A8S5VHS5_9CAUD</name>
<feature type="region of interest" description="Disordered" evidence="1">
    <location>
        <begin position="91"/>
        <end position="111"/>
    </location>
</feature>